<name>A0AAW1TNC7_9CUCU</name>
<sequence length="126" mass="14760">MQKNVANLWKLYGNNKYETAGDMHCLEVFLSHQVHRRQQTAYGLSENNAKISLAMFKVPRSGIRSGRIGKKTNSSKRPLKFILESREQALNVMRNKRKLREYDNNIKVELDETPMQKNFYKKVKAD</sequence>
<evidence type="ECO:0008006" key="3">
    <source>
        <dbReference type="Google" id="ProtNLM"/>
    </source>
</evidence>
<protein>
    <recommendedName>
        <fullName evidence="3">HNH homing endonuclease</fullName>
    </recommendedName>
</protein>
<proteinExistence type="predicted"/>
<comment type="caution">
    <text evidence="1">The sequence shown here is derived from an EMBL/GenBank/DDBJ whole genome shotgun (WGS) entry which is preliminary data.</text>
</comment>
<dbReference type="AlphaFoldDB" id="A0AAW1TNC7"/>
<accession>A0AAW1TNC7</accession>
<gene>
    <name evidence="1" type="ORF">WA026_020757</name>
</gene>
<reference evidence="1 2" key="1">
    <citation type="submission" date="2023-03" db="EMBL/GenBank/DDBJ databases">
        <title>Genome insight into feeding habits of ladybird beetles.</title>
        <authorList>
            <person name="Li H.-S."/>
            <person name="Huang Y.-H."/>
            <person name="Pang H."/>
        </authorList>
    </citation>
    <scope>NUCLEOTIDE SEQUENCE [LARGE SCALE GENOMIC DNA]</scope>
    <source>
        <strain evidence="1">SYSU_2023b</strain>
        <tissue evidence="1">Whole body</tissue>
    </source>
</reference>
<dbReference type="Proteomes" id="UP001431783">
    <property type="component" value="Unassembled WGS sequence"/>
</dbReference>
<evidence type="ECO:0000313" key="1">
    <source>
        <dbReference type="EMBL" id="KAK9873026.1"/>
    </source>
</evidence>
<dbReference type="EMBL" id="JARQZJ010000015">
    <property type="protein sequence ID" value="KAK9873026.1"/>
    <property type="molecule type" value="Genomic_DNA"/>
</dbReference>
<keyword evidence="2" id="KW-1185">Reference proteome</keyword>
<evidence type="ECO:0000313" key="2">
    <source>
        <dbReference type="Proteomes" id="UP001431783"/>
    </source>
</evidence>
<organism evidence="1 2">
    <name type="scientific">Henosepilachna vigintioctopunctata</name>
    <dbReference type="NCBI Taxonomy" id="420089"/>
    <lineage>
        <taxon>Eukaryota</taxon>
        <taxon>Metazoa</taxon>
        <taxon>Ecdysozoa</taxon>
        <taxon>Arthropoda</taxon>
        <taxon>Hexapoda</taxon>
        <taxon>Insecta</taxon>
        <taxon>Pterygota</taxon>
        <taxon>Neoptera</taxon>
        <taxon>Endopterygota</taxon>
        <taxon>Coleoptera</taxon>
        <taxon>Polyphaga</taxon>
        <taxon>Cucujiformia</taxon>
        <taxon>Coccinelloidea</taxon>
        <taxon>Coccinellidae</taxon>
        <taxon>Epilachninae</taxon>
        <taxon>Epilachnini</taxon>
        <taxon>Henosepilachna</taxon>
    </lineage>
</organism>